<dbReference type="InterPro" id="IPR050188">
    <property type="entry name" value="RluA_PseudoU_synthase"/>
</dbReference>
<accession>A0A3B0MLE5</accession>
<dbReference type="InterPro" id="IPR020103">
    <property type="entry name" value="PsdUridine_synth_cat_dom_sf"/>
</dbReference>
<proteinExistence type="predicted"/>
<evidence type="ECO:0000313" key="3">
    <source>
        <dbReference type="EMBL" id="SVP90292.1"/>
    </source>
</evidence>
<dbReference type="AlphaFoldDB" id="A0A3B0MLE5"/>
<evidence type="ECO:0000259" key="1">
    <source>
        <dbReference type="Pfam" id="PF00849"/>
    </source>
</evidence>
<dbReference type="EMBL" id="UIVS01000001">
    <property type="protein sequence ID" value="SVP90292.1"/>
    <property type="molecule type" value="Genomic_DNA"/>
</dbReference>
<dbReference type="GO" id="GO:0000455">
    <property type="term" value="P:enzyme-directed rRNA pseudouridine synthesis"/>
    <property type="evidence" value="ECO:0007669"/>
    <property type="project" value="TreeGrafter"/>
</dbReference>
<dbReference type="Gene3D" id="3.30.2350.10">
    <property type="entry name" value="Pseudouridine synthase"/>
    <property type="match status" value="1"/>
</dbReference>
<dbReference type="VEuPathDB" id="PiroplasmaDB:TA16810"/>
<name>A0A3B0MLE5_THEAN</name>
<dbReference type="PANTHER" id="PTHR21600">
    <property type="entry name" value="MITOCHONDRIAL RNA PSEUDOURIDINE SYNTHASE"/>
    <property type="match status" value="1"/>
</dbReference>
<dbReference type="GO" id="GO:0009982">
    <property type="term" value="F:pseudouridine synthase activity"/>
    <property type="evidence" value="ECO:0007669"/>
    <property type="project" value="InterPro"/>
</dbReference>
<dbReference type="CDD" id="cd02557">
    <property type="entry name" value="PseudoU_synth_ScRIB2"/>
    <property type="match status" value="1"/>
</dbReference>
<dbReference type="Pfam" id="PF00849">
    <property type="entry name" value="PseudoU_synth_2"/>
    <property type="match status" value="1"/>
</dbReference>
<gene>
    <name evidence="2" type="ORF">TAT_000100400</name>
    <name evidence="3" type="ORF">TAV_000099700</name>
</gene>
<dbReference type="SUPFAM" id="SSF55120">
    <property type="entry name" value="Pseudouridine synthase"/>
    <property type="match status" value="1"/>
</dbReference>
<dbReference type="GO" id="GO:0003723">
    <property type="term" value="F:RNA binding"/>
    <property type="evidence" value="ECO:0007669"/>
    <property type="project" value="InterPro"/>
</dbReference>
<sequence length="441" mass="51092">MLIKCIIVIDVVLGFIRNPGSYYMKRKLIYSHQEEEPYRFVDGFRLVLPYSNVYKTFVKERWMGKPLRKVLKDEFSAFTPDYIDFAINKNNIKIILQNGEELDNSSENVLDHILKPNERILHEAIVHEPVALNSKVPVVYEDDQYIVVSKPTSIPVYQTGTYNYNSLMEIMKREIPSCRDLKLFTVHRIDRLVSGLVAFAKSSQDASNLSQAIRDNEVKKVYIARVKGDFSHLIDTSHSDNKESDGDVDKSLENIFESIGYMRVISKKEGKYEFVGENDEDESYKRSVTRFKFIKYNKDLDESLVLCSPITGRTHQIRAHLKYLGYPISNDPWYNNDELTDSSNYFKPIPAIKWSINEDGNWCVPQLNFKDSGTDRVSDEDVKYHIGLNNEVTNGSTDRVCSGIFLHSLRFNWLNHFDVIDSLPKWVNDFNIPTDLHIPTL</sequence>
<feature type="domain" description="Pseudouridine synthase RsuA/RluA-like" evidence="1">
    <location>
        <begin position="144"/>
        <end position="322"/>
    </location>
</feature>
<dbReference type="InterPro" id="IPR006145">
    <property type="entry name" value="PsdUridine_synth_RsuA/RluA"/>
</dbReference>
<protein>
    <submittedName>
        <fullName evidence="3">(RNA) pseudouridylate synthase, putative</fullName>
    </submittedName>
</protein>
<dbReference type="EMBL" id="UIVT01000001">
    <property type="protein sequence ID" value="SVP89152.1"/>
    <property type="molecule type" value="Genomic_DNA"/>
</dbReference>
<reference evidence="3" key="1">
    <citation type="submission" date="2018-07" db="EMBL/GenBank/DDBJ databases">
        <authorList>
            <person name="Quirk P.G."/>
            <person name="Krulwich T.A."/>
        </authorList>
    </citation>
    <scope>NUCLEOTIDE SEQUENCE</scope>
    <source>
        <strain evidence="3">Anand</strain>
    </source>
</reference>
<organism evidence="3">
    <name type="scientific">Theileria annulata</name>
    <dbReference type="NCBI Taxonomy" id="5874"/>
    <lineage>
        <taxon>Eukaryota</taxon>
        <taxon>Sar</taxon>
        <taxon>Alveolata</taxon>
        <taxon>Apicomplexa</taxon>
        <taxon>Aconoidasida</taxon>
        <taxon>Piroplasmida</taxon>
        <taxon>Theileriidae</taxon>
        <taxon>Theileria</taxon>
    </lineage>
</organism>
<dbReference type="PANTHER" id="PTHR21600:SF40">
    <property type="entry name" value="PSEUDOURIDYLATE SYNTHASE RPUSD2"/>
    <property type="match status" value="1"/>
</dbReference>
<evidence type="ECO:0000313" key="2">
    <source>
        <dbReference type="EMBL" id="SVP89152.1"/>
    </source>
</evidence>